<protein>
    <recommendedName>
        <fullName evidence="2">Response regulatory domain-containing protein</fullName>
    </recommendedName>
</protein>
<dbReference type="SMART" id="SM00448">
    <property type="entry name" value="REC"/>
    <property type="match status" value="1"/>
</dbReference>
<dbReference type="InterPro" id="IPR001789">
    <property type="entry name" value="Sig_transdc_resp-reg_receiver"/>
</dbReference>
<name>A0A381Y991_9ZZZZ</name>
<dbReference type="GO" id="GO:0000160">
    <property type="term" value="P:phosphorelay signal transduction system"/>
    <property type="evidence" value="ECO:0007669"/>
    <property type="project" value="InterPro"/>
</dbReference>
<dbReference type="PANTHER" id="PTHR44591">
    <property type="entry name" value="STRESS RESPONSE REGULATOR PROTEIN 1"/>
    <property type="match status" value="1"/>
</dbReference>
<evidence type="ECO:0000256" key="1">
    <source>
        <dbReference type="ARBA" id="ARBA00022553"/>
    </source>
</evidence>
<dbReference type="CDD" id="cd17535">
    <property type="entry name" value="REC_NarL-like"/>
    <property type="match status" value="1"/>
</dbReference>
<dbReference type="Pfam" id="PF00072">
    <property type="entry name" value="Response_reg"/>
    <property type="match status" value="1"/>
</dbReference>
<dbReference type="PANTHER" id="PTHR44591:SF23">
    <property type="entry name" value="CHEY SUBFAMILY"/>
    <property type="match status" value="1"/>
</dbReference>
<proteinExistence type="predicted"/>
<dbReference type="AlphaFoldDB" id="A0A381Y991"/>
<evidence type="ECO:0000259" key="2">
    <source>
        <dbReference type="PROSITE" id="PS50110"/>
    </source>
</evidence>
<dbReference type="InterPro" id="IPR050595">
    <property type="entry name" value="Bact_response_regulator"/>
</dbReference>
<accession>A0A381Y991</accession>
<dbReference type="PROSITE" id="PS50110">
    <property type="entry name" value="RESPONSE_REGULATORY"/>
    <property type="match status" value="1"/>
</dbReference>
<dbReference type="InterPro" id="IPR058245">
    <property type="entry name" value="NreC/VraR/RcsB-like_REC"/>
</dbReference>
<evidence type="ECO:0000313" key="3">
    <source>
        <dbReference type="EMBL" id="SVA73574.1"/>
    </source>
</evidence>
<gene>
    <name evidence="3" type="ORF">METZ01_LOCUS126428</name>
</gene>
<keyword evidence="1" id="KW-0597">Phosphoprotein</keyword>
<organism evidence="3">
    <name type="scientific">marine metagenome</name>
    <dbReference type="NCBI Taxonomy" id="408172"/>
    <lineage>
        <taxon>unclassified sequences</taxon>
        <taxon>metagenomes</taxon>
        <taxon>ecological metagenomes</taxon>
    </lineage>
</organism>
<reference evidence="3" key="1">
    <citation type="submission" date="2018-05" db="EMBL/GenBank/DDBJ databases">
        <authorList>
            <person name="Lanie J.A."/>
            <person name="Ng W.-L."/>
            <person name="Kazmierczak K.M."/>
            <person name="Andrzejewski T.M."/>
            <person name="Davidsen T.M."/>
            <person name="Wayne K.J."/>
            <person name="Tettelin H."/>
            <person name="Glass J.I."/>
            <person name="Rusch D."/>
            <person name="Podicherti R."/>
            <person name="Tsui H.-C.T."/>
            <person name="Winkler M.E."/>
        </authorList>
    </citation>
    <scope>NUCLEOTIDE SEQUENCE</scope>
</reference>
<dbReference type="InterPro" id="IPR011006">
    <property type="entry name" value="CheY-like_superfamily"/>
</dbReference>
<dbReference type="Gene3D" id="3.40.50.2300">
    <property type="match status" value="1"/>
</dbReference>
<sequence length="119" mass="12667">MTVSVVIADDDPQIRDMWADWLELLRGIEVVGRASNGEEAIERILELKPTFAMIDRSMPPGDGITAIRSVRAGGYTGPCIVVSGEDGEGADESDLADVHYVSKASGPSALATFLDGMGW</sequence>
<dbReference type="SUPFAM" id="SSF52172">
    <property type="entry name" value="CheY-like"/>
    <property type="match status" value="1"/>
</dbReference>
<feature type="domain" description="Response regulatory" evidence="2">
    <location>
        <begin position="4"/>
        <end position="118"/>
    </location>
</feature>
<dbReference type="EMBL" id="UINC01017676">
    <property type="protein sequence ID" value="SVA73574.1"/>
    <property type="molecule type" value="Genomic_DNA"/>
</dbReference>